<keyword evidence="1" id="KW-1133">Transmembrane helix</keyword>
<reference evidence="2" key="1">
    <citation type="submission" date="2020-10" db="EMBL/GenBank/DDBJ databases">
        <authorList>
            <person name="Gilroy R."/>
        </authorList>
    </citation>
    <scope>NUCLEOTIDE SEQUENCE</scope>
    <source>
        <strain evidence="2">ChiBcec2-4451</strain>
    </source>
</reference>
<reference evidence="2" key="2">
    <citation type="journal article" date="2021" name="PeerJ">
        <title>Extensive microbial diversity within the chicken gut microbiome revealed by metagenomics and culture.</title>
        <authorList>
            <person name="Gilroy R."/>
            <person name="Ravi A."/>
            <person name="Getino M."/>
            <person name="Pursley I."/>
            <person name="Horton D.L."/>
            <person name="Alikhan N.F."/>
            <person name="Baker D."/>
            <person name="Gharbi K."/>
            <person name="Hall N."/>
            <person name="Watson M."/>
            <person name="Adriaenssens E.M."/>
            <person name="Foster-Nyarko E."/>
            <person name="Jarju S."/>
            <person name="Secka A."/>
            <person name="Antonio M."/>
            <person name="Oren A."/>
            <person name="Chaudhuri R.R."/>
            <person name="La Ragione R."/>
            <person name="Hildebrand F."/>
            <person name="Pallen M.J."/>
        </authorList>
    </citation>
    <scope>NUCLEOTIDE SEQUENCE</scope>
    <source>
        <strain evidence="2">ChiBcec2-4451</strain>
    </source>
</reference>
<dbReference type="AlphaFoldDB" id="A0A9D1T7T8"/>
<accession>A0A9D1T7T8</accession>
<evidence type="ECO:0000313" key="2">
    <source>
        <dbReference type="EMBL" id="HIV14249.1"/>
    </source>
</evidence>
<keyword evidence="1" id="KW-0472">Membrane</keyword>
<feature type="transmembrane region" description="Helical" evidence="1">
    <location>
        <begin position="123"/>
        <end position="141"/>
    </location>
</feature>
<organism evidence="2 3">
    <name type="scientific">Candidatus Pullilachnospira stercoravium</name>
    <dbReference type="NCBI Taxonomy" id="2840913"/>
    <lineage>
        <taxon>Bacteria</taxon>
        <taxon>Bacillati</taxon>
        <taxon>Bacillota</taxon>
        <taxon>Clostridia</taxon>
        <taxon>Lachnospirales</taxon>
        <taxon>Lachnospiraceae</taxon>
        <taxon>Lachnospiraceae incertae sedis</taxon>
        <taxon>Candidatus Pullilachnospira</taxon>
    </lineage>
</organism>
<sequence>MELVKKINRIATVLIVISAISFVVCLAAEFRYELVGIRYVEVNSENEAIITEMFKKNGFSVNGELDRIGSWQGLGDWTLYICYENGSSDTIGLLSDGEATDLHGYISENGSVGGSQRVIVKNVLMVSMIVLMMSAAVKIICH</sequence>
<proteinExistence type="predicted"/>
<comment type="caution">
    <text evidence="2">The sequence shown here is derived from an EMBL/GenBank/DDBJ whole genome shotgun (WGS) entry which is preliminary data.</text>
</comment>
<dbReference type="EMBL" id="DVON01000292">
    <property type="protein sequence ID" value="HIV14249.1"/>
    <property type="molecule type" value="Genomic_DNA"/>
</dbReference>
<protein>
    <submittedName>
        <fullName evidence="2">Uncharacterized protein</fullName>
    </submittedName>
</protein>
<keyword evidence="1" id="KW-0812">Transmembrane</keyword>
<evidence type="ECO:0000313" key="3">
    <source>
        <dbReference type="Proteomes" id="UP000886723"/>
    </source>
</evidence>
<name>A0A9D1T7T8_9FIRM</name>
<evidence type="ECO:0000256" key="1">
    <source>
        <dbReference type="SAM" id="Phobius"/>
    </source>
</evidence>
<gene>
    <name evidence="2" type="ORF">IAA63_14085</name>
</gene>
<dbReference type="Proteomes" id="UP000886723">
    <property type="component" value="Unassembled WGS sequence"/>
</dbReference>